<dbReference type="PANTHER" id="PTHR46268">
    <property type="entry name" value="STRESS RESPONSE PROTEIN NHAX"/>
    <property type="match status" value="1"/>
</dbReference>
<dbReference type="PRINTS" id="PR01438">
    <property type="entry name" value="UNVRSLSTRESS"/>
</dbReference>
<dbReference type="Gene3D" id="3.40.50.12370">
    <property type="match status" value="1"/>
</dbReference>
<dbReference type="EMBL" id="JAUSVS010000002">
    <property type="protein sequence ID" value="MDQ0463635.1"/>
    <property type="molecule type" value="Genomic_DNA"/>
</dbReference>
<gene>
    <name evidence="3" type="ORF">QO010_001406</name>
</gene>
<name>A0ABU0IQG0_9CAUL</name>
<dbReference type="InterPro" id="IPR006015">
    <property type="entry name" value="Universal_stress_UspA"/>
</dbReference>
<keyword evidence="4" id="KW-1185">Reference proteome</keyword>
<dbReference type="Proteomes" id="UP001228905">
    <property type="component" value="Unassembled WGS sequence"/>
</dbReference>
<evidence type="ECO:0000313" key="3">
    <source>
        <dbReference type="EMBL" id="MDQ0463635.1"/>
    </source>
</evidence>
<dbReference type="InterPro" id="IPR006016">
    <property type="entry name" value="UspA"/>
</dbReference>
<dbReference type="SUPFAM" id="SSF52402">
    <property type="entry name" value="Adenine nucleotide alpha hydrolases-like"/>
    <property type="match status" value="1"/>
</dbReference>
<evidence type="ECO:0000313" key="4">
    <source>
        <dbReference type="Proteomes" id="UP001228905"/>
    </source>
</evidence>
<evidence type="ECO:0000256" key="1">
    <source>
        <dbReference type="ARBA" id="ARBA00008791"/>
    </source>
</evidence>
<protein>
    <submittedName>
        <fullName evidence="3">Nucleotide-binding universal stress UspA family protein</fullName>
    </submittedName>
</protein>
<dbReference type="Pfam" id="PF00582">
    <property type="entry name" value="Usp"/>
    <property type="match status" value="1"/>
</dbReference>
<dbReference type="CDD" id="cd00293">
    <property type="entry name" value="USP-like"/>
    <property type="match status" value="1"/>
</dbReference>
<organism evidence="3 4">
    <name type="scientific">Caulobacter ginsengisoli</name>
    <dbReference type="NCBI Taxonomy" id="400775"/>
    <lineage>
        <taxon>Bacteria</taxon>
        <taxon>Pseudomonadati</taxon>
        <taxon>Pseudomonadota</taxon>
        <taxon>Alphaproteobacteria</taxon>
        <taxon>Caulobacterales</taxon>
        <taxon>Caulobacteraceae</taxon>
        <taxon>Caulobacter</taxon>
    </lineage>
</organism>
<dbReference type="RefSeq" id="WP_307347728.1">
    <property type="nucleotide sequence ID" value="NZ_JAUSVS010000002.1"/>
</dbReference>
<comment type="caution">
    <text evidence="3">The sequence shown here is derived from an EMBL/GenBank/DDBJ whole genome shotgun (WGS) entry which is preliminary data.</text>
</comment>
<reference evidence="3 4" key="1">
    <citation type="submission" date="2023-07" db="EMBL/GenBank/DDBJ databases">
        <title>Genomic Encyclopedia of Type Strains, Phase IV (KMG-IV): sequencing the most valuable type-strain genomes for metagenomic binning, comparative biology and taxonomic classification.</title>
        <authorList>
            <person name="Goeker M."/>
        </authorList>
    </citation>
    <scope>NUCLEOTIDE SEQUENCE [LARGE SCALE GENOMIC DNA]</scope>
    <source>
        <strain evidence="3 4">DSM 18695</strain>
    </source>
</reference>
<sequence length="282" mass="29464">MALNDILLHIDSYPDPTPNAAIDEAVALAAKLGGRVTAQAFAIQIPLRRNAVADRLVGLSGLAREEEARSLAACQTSLAHFATVASEADVFKDTRLPSSDLYDLDAAVAVQARTHDLTIVPFGSPMDGQRSIAEAAIFGSGRPVLAFRTGKCGSATSELGVVVIAWDGSRAAARALADALPVLARAREVRILTILNDKPAAGVGLGAEAARHLAAHGVSAKVEEVDAKGRKIGAVLDDYLASAKPDLLVMGAYGHSRLREFVLGGATEHMLFDPPVPVLLSH</sequence>
<proteinExistence type="inferred from homology"/>
<feature type="domain" description="UspA" evidence="2">
    <location>
        <begin position="162"/>
        <end position="280"/>
    </location>
</feature>
<dbReference type="PANTHER" id="PTHR46268:SF15">
    <property type="entry name" value="UNIVERSAL STRESS PROTEIN HP_0031"/>
    <property type="match status" value="1"/>
</dbReference>
<comment type="similarity">
    <text evidence="1">Belongs to the universal stress protein A family.</text>
</comment>
<evidence type="ECO:0000259" key="2">
    <source>
        <dbReference type="Pfam" id="PF00582"/>
    </source>
</evidence>
<accession>A0ABU0IQG0</accession>